<dbReference type="InterPro" id="IPR036259">
    <property type="entry name" value="MFS_trans_sf"/>
</dbReference>
<feature type="transmembrane region" description="Helical" evidence="6">
    <location>
        <begin position="490"/>
        <end position="513"/>
    </location>
</feature>
<gene>
    <name evidence="8" type="ORF">MNOR_LOCUS3209</name>
</gene>
<dbReference type="PANTHER" id="PTHR24064">
    <property type="entry name" value="SOLUTE CARRIER FAMILY 22 MEMBER"/>
    <property type="match status" value="1"/>
</dbReference>
<dbReference type="GO" id="GO:0022857">
    <property type="term" value="F:transmembrane transporter activity"/>
    <property type="evidence" value="ECO:0007669"/>
    <property type="project" value="InterPro"/>
</dbReference>
<evidence type="ECO:0000256" key="6">
    <source>
        <dbReference type="SAM" id="Phobius"/>
    </source>
</evidence>
<feature type="domain" description="Major facilitator superfamily (MFS) profile" evidence="7">
    <location>
        <begin position="132"/>
        <end position="579"/>
    </location>
</feature>
<feature type="transmembrane region" description="Helical" evidence="6">
    <location>
        <begin position="266"/>
        <end position="288"/>
    </location>
</feature>
<dbReference type="CDD" id="cd17317">
    <property type="entry name" value="MFS_SLC22"/>
    <property type="match status" value="1"/>
</dbReference>
<feature type="transmembrane region" description="Helical" evidence="6">
    <location>
        <begin position="294"/>
        <end position="313"/>
    </location>
</feature>
<dbReference type="Pfam" id="PF00083">
    <property type="entry name" value="Sugar_tr"/>
    <property type="match status" value="1"/>
</dbReference>
<reference evidence="8 9" key="1">
    <citation type="submission" date="2024-05" db="EMBL/GenBank/DDBJ databases">
        <authorList>
            <person name="Wallberg A."/>
        </authorList>
    </citation>
    <scope>NUCLEOTIDE SEQUENCE [LARGE SCALE GENOMIC DNA]</scope>
</reference>
<evidence type="ECO:0000256" key="5">
    <source>
        <dbReference type="SAM" id="MobiDB-lite"/>
    </source>
</evidence>
<protein>
    <recommendedName>
        <fullName evidence="7">Major facilitator superfamily (MFS) profile domain-containing protein</fullName>
    </recommendedName>
</protein>
<dbReference type="GO" id="GO:0016020">
    <property type="term" value="C:membrane"/>
    <property type="evidence" value="ECO:0007669"/>
    <property type="project" value="UniProtKB-SubCell"/>
</dbReference>
<keyword evidence="4 6" id="KW-0472">Membrane</keyword>
<evidence type="ECO:0000256" key="4">
    <source>
        <dbReference type="ARBA" id="ARBA00023136"/>
    </source>
</evidence>
<name>A0AAV2PRP4_MEGNR</name>
<feature type="non-terminal residue" evidence="8">
    <location>
        <position position="609"/>
    </location>
</feature>
<evidence type="ECO:0000259" key="7">
    <source>
        <dbReference type="PROSITE" id="PS50850"/>
    </source>
</evidence>
<feature type="transmembrane region" description="Helical" evidence="6">
    <location>
        <begin position="234"/>
        <end position="254"/>
    </location>
</feature>
<dbReference type="PROSITE" id="PS50850">
    <property type="entry name" value="MFS"/>
    <property type="match status" value="1"/>
</dbReference>
<organism evidence="8 9">
    <name type="scientific">Meganyctiphanes norvegica</name>
    <name type="common">Northern krill</name>
    <name type="synonym">Thysanopoda norvegica</name>
    <dbReference type="NCBI Taxonomy" id="48144"/>
    <lineage>
        <taxon>Eukaryota</taxon>
        <taxon>Metazoa</taxon>
        <taxon>Ecdysozoa</taxon>
        <taxon>Arthropoda</taxon>
        <taxon>Crustacea</taxon>
        <taxon>Multicrustacea</taxon>
        <taxon>Malacostraca</taxon>
        <taxon>Eumalacostraca</taxon>
        <taxon>Eucarida</taxon>
        <taxon>Euphausiacea</taxon>
        <taxon>Euphausiidae</taxon>
        <taxon>Meganyctiphanes</taxon>
    </lineage>
</organism>
<feature type="transmembrane region" description="Helical" evidence="6">
    <location>
        <begin position="31"/>
        <end position="48"/>
    </location>
</feature>
<comment type="caution">
    <text evidence="8">The sequence shown here is derived from an EMBL/GenBank/DDBJ whole genome shotgun (WGS) entry which is preliminary data.</text>
</comment>
<evidence type="ECO:0000313" key="8">
    <source>
        <dbReference type="EMBL" id="CAL4063246.1"/>
    </source>
</evidence>
<dbReference type="Gene3D" id="1.20.1250.20">
    <property type="entry name" value="MFS general substrate transporter like domains"/>
    <property type="match status" value="1"/>
</dbReference>
<keyword evidence="2 6" id="KW-0812">Transmembrane</keyword>
<dbReference type="EMBL" id="CAXKWB010001069">
    <property type="protein sequence ID" value="CAL4063246.1"/>
    <property type="molecule type" value="Genomic_DNA"/>
</dbReference>
<evidence type="ECO:0000256" key="1">
    <source>
        <dbReference type="ARBA" id="ARBA00004141"/>
    </source>
</evidence>
<dbReference type="SUPFAM" id="SSF103473">
    <property type="entry name" value="MFS general substrate transporter"/>
    <property type="match status" value="1"/>
</dbReference>
<sequence>MHSAADEEEGKLKKLESFEDLMELVGTNGRWNIMIFVLASWCGAILPFQNLSYQFVGNTPDHWCQVEELHSANWTQQQILDLAIPDIDESGGKSSCSMYNYDYKLAVELGYEESISRRDTLAAGVNNTHNITHAEFSTPISIPGVNDTVICSKRNFNFTDFQPTVVTEWDLVCDRRALYSSTQAASQGGKFLGSLCFGYLLEKFGRRPPVLGSVVMTLITGFAAAVAPSLQFYIFLRAAISASATGIYMGNIIFCMELCSSRQRGLVAIMFVLPWALGYMILPGIAYAVREWHWLQAALTLPTTTLLIYFWLLPESPRWLVLHGRHEEALDVLKWAARVNKRELPTDATILQAMETIQDRVSQAGSENTSGTTLDENKLWFSRIIIWLQEFFALVRNRQLLPRTLAVFFCWFAAAGVYYGVALNSDNLSTDKYMYTFLGGLLEVPSYLLLWPAVHFLGRKKSLVILYSICTVAICVVAIIMLVFPTAPVWIRVLFSLVGKMAITAAFHLIWFFTVELFPTRYRSQAVAQSSVCGRLGSVFSPYVNDILGLVSTWAPSALFASVSVVAAILSTTLPETGNKELVEGYSDENNDTSPKHKVTNELQGNRNC</sequence>
<evidence type="ECO:0000256" key="2">
    <source>
        <dbReference type="ARBA" id="ARBA00022692"/>
    </source>
</evidence>
<dbReference type="Proteomes" id="UP001497623">
    <property type="component" value="Unassembled WGS sequence"/>
</dbReference>
<dbReference type="InterPro" id="IPR005828">
    <property type="entry name" value="MFS_sugar_transport-like"/>
</dbReference>
<evidence type="ECO:0000313" key="9">
    <source>
        <dbReference type="Proteomes" id="UP001497623"/>
    </source>
</evidence>
<accession>A0AAV2PRP4</accession>
<proteinExistence type="predicted"/>
<feature type="transmembrane region" description="Helical" evidence="6">
    <location>
        <begin position="463"/>
        <end position="484"/>
    </location>
</feature>
<dbReference type="InterPro" id="IPR020846">
    <property type="entry name" value="MFS_dom"/>
</dbReference>
<keyword evidence="9" id="KW-1185">Reference proteome</keyword>
<feature type="transmembrane region" description="Helical" evidence="6">
    <location>
        <begin position="210"/>
        <end position="228"/>
    </location>
</feature>
<evidence type="ECO:0000256" key="3">
    <source>
        <dbReference type="ARBA" id="ARBA00022989"/>
    </source>
</evidence>
<feature type="transmembrane region" description="Helical" evidence="6">
    <location>
        <begin position="433"/>
        <end position="451"/>
    </location>
</feature>
<dbReference type="AlphaFoldDB" id="A0AAV2PRP4"/>
<feature type="region of interest" description="Disordered" evidence="5">
    <location>
        <begin position="583"/>
        <end position="609"/>
    </location>
</feature>
<comment type="subcellular location">
    <subcellularLocation>
        <location evidence="1">Membrane</location>
        <topology evidence="1">Multi-pass membrane protein</topology>
    </subcellularLocation>
</comment>
<keyword evidence="3 6" id="KW-1133">Transmembrane helix</keyword>
<feature type="transmembrane region" description="Helical" evidence="6">
    <location>
        <begin position="400"/>
        <end position="421"/>
    </location>
</feature>